<feature type="region of interest" description="Disordered" evidence="1">
    <location>
        <begin position="39"/>
        <end position="136"/>
    </location>
</feature>
<evidence type="ECO:0000256" key="1">
    <source>
        <dbReference type="SAM" id="MobiDB-lite"/>
    </source>
</evidence>
<protein>
    <submittedName>
        <fullName evidence="2">Uncharacterized protein</fullName>
    </submittedName>
</protein>
<dbReference type="Pfam" id="PF11951">
    <property type="entry name" value="Fungal_trans_2"/>
    <property type="match status" value="1"/>
</dbReference>
<feature type="compositionally biased region" description="Polar residues" evidence="1">
    <location>
        <begin position="39"/>
        <end position="54"/>
    </location>
</feature>
<gene>
    <name evidence="2" type="ORF">EJ04DRAFT_496075</name>
</gene>
<comment type="caution">
    <text evidence="2">The sequence shown here is derived from an EMBL/GenBank/DDBJ whole genome shotgun (WGS) entry which is preliminary data.</text>
</comment>
<dbReference type="InterPro" id="IPR021858">
    <property type="entry name" value="Fun_TF"/>
</dbReference>
<dbReference type="Proteomes" id="UP000799444">
    <property type="component" value="Unassembled WGS sequence"/>
</dbReference>
<dbReference type="PANTHER" id="PTHR37540:SF5">
    <property type="entry name" value="TRANSCRIPTION FACTOR DOMAIN-CONTAINING PROTEIN"/>
    <property type="match status" value="1"/>
</dbReference>
<sequence length="605" mass="67845">MDREYEFFVTTNEPHQLEGQERGLIRRLVMRNFFETKWTDPTNASSEHTSASTVKSKKRLKSRFRLSKPGQEVAESKSASRRRNAEQRGSGEEGEKREKRPRATRKQSGVSETSEPDSSSSPTSRRGSLIDGESAEASKSKARLVLKINPSAHRFDPFNVLPVPGTPQLDILFKLYKSGSRANSIAINARNTWWSFISQDAGLLHATLATWALYGVLVQGISDLRVEELRHKNAAIKEINAKIGSHAGTISDELVGTVLTLASFENLVGAYDAAQLHIAALKRMVNARGGLFAFGHNDGLVRGMIWVDFHSAAAFHAPPSFPRIRLDPESPPLPAALLDEAAYTSPTSLLKLSVAKVECFNIFYRLHRLALAVSSQWLPKVNRMTLSDLLYETEYTILTMPDYSRAFLDLDLQAREDVELDHEEGARDANAASVVECLLAAAQIFIYAALREVPPKAKIFSIFLERLRVAVDRPNTSIVAVWDSERNVNLLLWVLVVASSVAIHWGTRAWWIARLAKVVRYVGISGEVELERELRRVAWTEHVFGDAIHGVWTDVERHVEGQRKTRESVESVESEGQYDLFGNVDVLLLREDDTQTEHGRGWWNV</sequence>
<reference evidence="2" key="1">
    <citation type="journal article" date="2020" name="Stud. Mycol.">
        <title>101 Dothideomycetes genomes: a test case for predicting lifestyles and emergence of pathogens.</title>
        <authorList>
            <person name="Haridas S."/>
            <person name="Albert R."/>
            <person name="Binder M."/>
            <person name="Bloem J."/>
            <person name="Labutti K."/>
            <person name="Salamov A."/>
            <person name="Andreopoulos B."/>
            <person name="Baker S."/>
            <person name="Barry K."/>
            <person name="Bills G."/>
            <person name="Bluhm B."/>
            <person name="Cannon C."/>
            <person name="Castanera R."/>
            <person name="Culley D."/>
            <person name="Daum C."/>
            <person name="Ezra D."/>
            <person name="Gonzalez J."/>
            <person name="Henrissat B."/>
            <person name="Kuo A."/>
            <person name="Liang C."/>
            <person name="Lipzen A."/>
            <person name="Lutzoni F."/>
            <person name="Magnuson J."/>
            <person name="Mondo S."/>
            <person name="Nolan M."/>
            <person name="Ohm R."/>
            <person name="Pangilinan J."/>
            <person name="Park H.-J."/>
            <person name="Ramirez L."/>
            <person name="Alfaro M."/>
            <person name="Sun H."/>
            <person name="Tritt A."/>
            <person name="Yoshinaga Y."/>
            <person name="Zwiers L.-H."/>
            <person name="Turgeon B."/>
            <person name="Goodwin S."/>
            <person name="Spatafora J."/>
            <person name="Crous P."/>
            <person name="Grigoriev I."/>
        </authorList>
    </citation>
    <scope>NUCLEOTIDE SEQUENCE</scope>
    <source>
        <strain evidence="2">CBS 125425</strain>
    </source>
</reference>
<organism evidence="2 3">
    <name type="scientific">Polyplosphaeria fusca</name>
    <dbReference type="NCBI Taxonomy" id="682080"/>
    <lineage>
        <taxon>Eukaryota</taxon>
        <taxon>Fungi</taxon>
        <taxon>Dikarya</taxon>
        <taxon>Ascomycota</taxon>
        <taxon>Pezizomycotina</taxon>
        <taxon>Dothideomycetes</taxon>
        <taxon>Pleosporomycetidae</taxon>
        <taxon>Pleosporales</taxon>
        <taxon>Tetraplosphaeriaceae</taxon>
        <taxon>Polyplosphaeria</taxon>
    </lineage>
</organism>
<proteinExistence type="predicted"/>
<name>A0A9P4UY90_9PLEO</name>
<feature type="compositionally biased region" description="Basic residues" evidence="1">
    <location>
        <begin position="55"/>
        <end position="66"/>
    </location>
</feature>
<accession>A0A9P4UY90</accession>
<evidence type="ECO:0000313" key="3">
    <source>
        <dbReference type="Proteomes" id="UP000799444"/>
    </source>
</evidence>
<feature type="compositionally biased region" description="Basic and acidic residues" evidence="1">
    <location>
        <begin position="83"/>
        <end position="98"/>
    </location>
</feature>
<keyword evidence="3" id="KW-1185">Reference proteome</keyword>
<dbReference type="PANTHER" id="PTHR37540">
    <property type="entry name" value="TRANSCRIPTION FACTOR (ACR-2), PUTATIVE-RELATED-RELATED"/>
    <property type="match status" value="1"/>
</dbReference>
<dbReference type="OrthoDB" id="4158087at2759"/>
<dbReference type="EMBL" id="ML996169">
    <property type="protein sequence ID" value="KAF2732912.1"/>
    <property type="molecule type" value="Genomic_DNA"/>
</dbReference>
<feature type="compositionally biased region" description="Low complexity" evidence="1">
    <location>
        <begin position="108"/>
        <end position="127"/>
    </location>
</feature>
<evidence type="ECO:0000313" key="2">
    <source>
        <dbReference type="EMBL" id="KAF2732912.1"/>
    </source>
</evidence>
<dbReference type="AlphaFoldDB" id="A0A9P4UY90"/>